<name>A0A839IWH1_9GAMM</name>
<protein>
    <submittedName>
        <fullName evidence="2">Alpha/beta hydrolase</fullName>
    </submittedName>
</protein>
<dbReference type="PANTHER" id="PTHR43798:SF5">
    <property type="entry name" value="MONOACYLGLYCEROL LIPASE ABHD6"/>
    <property type="match status" value="1"/>
</dbReference>
<dbReference type="InterPro" id="IPR050266">
    <property type="entry name" value="AB_hydrolase_sf"/>
</dbReference>
<dbReference type="PRINTS" id="PR00111">
    <property type="entry name" value="ABHYDROLASE"/>
</dbReference>
<dbReference type="GO" id="GO:0047372">
    <property type="term" value="F:monoacylglycerol lipase activity"/>
    <property type="evidence" value="ECO:0007669"/>
    <property type="project" value="TreeGrafter"/>
</dbReference>
<dbReference type="GO" id="GO:0016020">
    <property type="term" value="C:membrane"/>
    <property type="evidence" value="ECO:0007669"/>
    <property type="project" value="TreeGrafter"/>
</dbReference>
<organism evidence="2 3">
    <name type="scientific">Oceanospirillum sediminis</name>
    <dbReference type="NCBI Taxonomy" id="2760088"/>
    <lineage>
        <taxon>Bacteria</taxon>
        <taxon>Pseudomonadati</taxon>
        <taxon>Pseudomonadota</taxon>
        <taxon>Gammaproteobacteria</taxon>
        <taxon>Oceanospirillales</taxon>
        <taxon>Oceanospirillaceae</taxon>
        <taxon>Oceanospirillum</taxon>
    </lineage>
</organism>
<evidence type="ECO:0000259" key="1">
    <source>
        <dbReference type="Pfam" id="PF00561"/>
    </source>
</evidence>
<keyword evidence="2" id="KW-0378">Hydrolase</keyword>
<dbReference type="EMBL" id="JACJFM010000043">
    <property type="protein sequence ID" value="MBB1489112.1"/>
    <property type="molecule type" value="Genomic_DNA"/>
</dbReference>
<dbReference type="GO" id="GO:0046464">
    <property type="term" value="P:acylglycerol catabolic process"/>
    <property type="evidence" value="ECO:0007669"/>
    <property type="project" value="TreeGrafter"/>
</dbReference>
<evidence type="ECO:0000313" key="2">
    <source>
        <dbReference type="EMBL" id="MBB1489112.1"/>
    </source>
</evidence>
<keyword evidence="3" id="KW-1185">Reference proteome</keyword>
<dbReference type="Gene3D" id="3.40.50.1820">
    <property type="entry name" value="alpha/beta hydrolase"/>
    <property type="match status" value="1"/>
</dbReference>
<dbReference type="SUPFAM" id="SSF53474">
    <property type="entry name" value="alpha/beta-Hydrolases"/>
    <property type="match status" value="1"/>
</dbReference>
<dbReference type="Pfam" id="PF00561">
    <property type="entry name" value="Abhydrolase_1"/>
    <property type="match status" value="1"/>
</dbReference>
<dbReference type="InterPro" id="IPR029058">
    <property type="entry name" value="AB_hydrolase_fold"/>
</dbReference>
<sequence length="262" mass="29554">MKNITVSEQHLDTPHGLIFIRQWELDESAKNDPIVLLHDSLGSVAQWRDFPEKIALATGHPVIAYDRAGFGQSSARNSLPSRQFISEEAEIAFPQIRQTLELTDYYLLGHSVGGAMALLIASEDSRCKGVISIAAQAFVEERTREGIRLAQQFFQDPDQFNRLGKWHGEKARWVLSAWTEIWLSEDFADWSLIPELSQVHCPVLVIHGESDEYGSKAFPETIRDQVFGPVQMAVIPDCAHMPHKEQPETVLNLISAFFNQSE</sequence>
<accession>A0A839IWH1</accession>
<reference evidence="2 3" key="1">
    <citation type="submission" date="2020-08" db="EMBL/GenBank/DDBJ databases">
        <title>Oceanospirillum sp. nov. isolated from marine sediment.</title>
        <authorList>
            <person name="Ji X."/>
        </authorList>
    </citation>
    <scope>NUCLEOTIDE SEQUENCE [LARGE SCALE GENOMIC DNA]</scope>
    <source>
        <strain evidence="2 3">D5</strain>
    </source>
</reference>
<dbReference type="InterPro" id="IPR000073">
    <property type="entry name" value="AB_hydrolase_1"/>
</dbReference>
<dbReference type="AlphaFoldDB" id="A0A839IWH1"/>
<feature type="domain" description="AB hydrolase-1" evidence="1">
    <location>
        <begin position="33"/>
        <end position="246"/>
    </location>
</feature>
<dbReference type="PANTHER" id="PTHR43798">
    <property type="entry name" value="MONOACYLGLYCEROL LIPASE"/>
    <property type="match status" value="1"/>
</dbReference>
<dbReference type="Proteomes" id="UP000565262">
    <property type="component" value="Unassembled WGS sequence"/>
</dbReference>
<dbReference type="RefSeq" id="WP_182810881.1">
    <property type="nucleotide sequence ID" value="NZ_JACJFM010000043.1"/>
</dbReference>
<evidence type="ECO:0000313" key="3">
    <source>
        <dbReference type="Proteomes" id="UP000565262"/>
    </source>
</evidence>
<comment type="caution">
    <text evidence="2">The sequence shown here is derived from an EMBL/GenBank/DDBJ whole genome shotgun (WGS) entry which is preliminary data.</text>
</comment>
<gene>
    <name evidence="2" type="ORF">H4O21_21105</name>
</gene>
<proteinExistence type="predicted"/>